<protein>
    <recommendedName>
        <fullName evidence="4">Lipoprotein</fullName>
    </recommendedName>
</protein>
<dbReference type="STRING" id="1297742.A176_005631"/>
<evidence type="ECO:0000313" key="2">
    <source>
        <dbReference type="EMBL" id="AKQ68719.1"/>
    </source>
</evidence>
<organism evidence="2 3">
    <name type="scientific">Pseudomyxococcus hansupus</name>
    <dbReference type="NCBI Taxonomy" id="1297742"/>
    <lineage>
        <taxon>Bacteria</taxon>
        <taxon>Pseudomonadati</taxon>
        <taxon>Myxococcota</taxon>
        <taxon>Myxococcia</taxon>
        <taxon>Myxococcales</taxon>
        <taxon>Cystobacterineae</taxon>
        <taxon>Myxococcaceae</taxon>
        <taxon>Pseudomyxococcus</taxon>
    </lineage>
</organism>
<dbReference type="Proteomes" id="UP000009026">
    <property type="component" value="Chromosome"/>
</dbReference>
<name>A0A0H4X0T7_9BACT</name>
<keyword evidence="3" id="KW-1185">Reference proteome</keyword>
<feature type="signal peptide" evidence="1">
    <location>
        <begin position="1"/>
        <end position="23"/>
    </location>
</feature>
<proteinExistence type="predicted"/>
<dbReference type="EMBL" id="CP012109">
    <property type="protein sequence ID" value="AKQ68719.1"/>
    <property type="molecule type" value="Genomic_DNA"/>
</dbReference>
<evidence type="ECO:0000313" key="3">
    <source>
        <dbReference type="Proteomes" id="UP000009026"/>
    </source>
</evidence>
<dbReference type="PATRIC" id="fig|1297742.4.peg.5727"/>
<evidence type="ECO:0008006" key="4">
    <source>
        <dbReference type="Google" id="ProtNLM"/>
    </source>
</evidence>
<sequence>MTFPLRRPLVRSLALLGCALAMACGNDAPFFRMSFGLPDTVTAIPGESLPVEVTVRREGDDQSQFRIGLSNAPEGVTLAPEIVLPEGEPSVTATSTYTVAPETQARGMFRALLLATNAPETFATGANIFLVILAPPAPQPDFSITVEPRQLNLFGGQNAKVRITVTRAEGFTGPVTVSLDSPTRRISMPEVTIPADQTFVEPYVDTDRGITRVPVAAGLIATSEDGRQATTGFSVNVR</sequence>
<dbReference type="KEGG" id="mym:A176_005631"/>
<dbReference type="OrthoDB" id="5504656at2"/>
<dbReference type="AlphaFoldDB" id="A0A0H4X0T7"/>
<dbReference type="RefSeq" id="WP_002635418.1">
    <property type="nucleotide sequence ID" value="NZ_CP012109.1"/>
</dbReference>
<keyword evidence="1" id="KW-0732">Signal</keyword>
<dbReference type="PROSITE" id="PS51257">
    <property type="entry name" value="PROKAR_LIPOPROTEIN"/>
    <property type="match status" value="1"/>
</dbReference>
<accession>A0A0H4X0T7</accession>
<evidence type="ECO:0000256" key="1">
    <source>
        <dbReference type="SAM" id="SignalP"/>
    </source>
</evidence>
<gene>
    <name evidence="2" type="ORF">A176_005631</name>
</gene>
<feature type="chain" id="PRO_5005213167" description="Lipoprotein" evidence="1">
    <location>
        <begin position="24"/>
        <end position="238"/>
    </location>
</feature>
<reference evidence="2 3" key="1">
    <citation type="journal article" date="2016" name="PLoS ONE">
        <title>Complete Genome Sequence and Comparative Genomics of a Novel Myxobacterium Myxococcus hansupus.</title>
        <authorList>
            <person name="Sharma G."/>
            <person name="Narwani T."/>
            <person name="Subramanian S."/>
        </authorList>
    </citation>
    <scope>NUCLEOTIDE SEQUENCE [LARGE SCALE GENOMIC DNA]</scope>
    <source>
        <strain evidence="3">mixupus</strain>
    </source>
</reference>